<sequence>MILSDLLVQARAQLDDTALPTLWSDPDVTGWLNEAIDEVCLRRRGILDSTTPSICSLAITPYVQRYHLDPTILKVERVRLGSNPVPLKKFTMGLMDDRVEYWDFPYRAGPPQFWFSDQDNKDHLVLVVVPFPNIADTMALSVWRMPLDCEYLKAPKDTPPMPFYLHRGLTDWVEYRAYDRKDAETYDPARSDRAYKRFEDRYGKRPSADALKLMGENALRGVQPQYF</sequence>
<evidence type="ECO:0000313" key="2">
    <source>
        <dbReference type="Proteomes" id="UP001501523"/>
    </source>
</evidence>
<evidence type="ECO:0000313" key="1">
    <source>
        <dbReference type="EMBL" id="GAA0721297.1"/>
    </source>
</evidence>
<accession>A0ABP3U341</accession>
<dbReference type="InterPro" id="IPR056209">
    <property type="entry name" value="SU10_adaptor"/>
</dbReference>
<dbReference type="EMBL" id="BAAAEU010000024">
    <property type="protein sequence ID" value="GAA0721297.1"/>
    <property type="molecule type" value="Genomic_DNA"/>
</dbReference>
<gene>
    <name evidence="1" type="ORF">GCM10009105_31480</name>
</gene>
<proteinExistence type="predicted"/>
<organism evidence="1 2">
    <name type="scientific">Dokdonella soli</name>
    <dbReference type="NCBI Taxonomy" id="529810"/>
    <lineage>
        <taxon>Bacteria</taxon>
        <taxon>Pseudomonadati</taxon>
        <taxon>Pseudomonadota</taxon>
        <taxon>Gammaproteobacteria</taxon>
        <taxon>Lysobacterales</taxon>
        <taxon>Rhodanobacteraceae</taxon>
        <taxon>Dokdonella</taxon>
    </lineage>
</organism>
<comment type="caution">
    <text evidence="1">The sequence shown here is derived from an EMBL/GenBank/DDBJ whole genome shotgun (WGS) entry which is preliminary data.</text>
</comment>
<protein>
    <submittedName>
        <fullName evidence="1">Uncharacterized protein</fullName>
    </submittedName>
</protein>
<keyword evidence="2" id="KW-1185">Reference proteome</keyword>
<reference evidence="2" key="1">
    <citation type="journal article" date="2019" name="Int. J. Syst. Evol. Microbiol.">
        <title>The Global Catalogue of Microorganisms (GCM) 10K type strain sequencing project: providing services to taxonomists for standard genome sequencing and annotation.</title>
        <authorList>
            <consortium name="The Broad Institute Genomics Platform"/>
            <consortium name="The Broad Institute Genome Sequencing Center for Infectious Disease"/>
            <person name="Wu L."/>
            <person name="Ma J."/>
        </authorList>
    </citation>
    <scope>NUCLEOTIDE SEQUENCE [LARGE SCALE GENOMIC DNA]</scope>
    <source>
        <strain evidence="2">JCM 15421</strain>
    </source>
</reference>
<dbReference type="Pfam" id="PF24175">
    <property type="entry name" value="SU10_adaptor"/>
    <property type="match status" value="1"/>
</dbReference>
<dbReference type="Proteomes" id="UP001501523">
    <property type="component" value="Unassembled WGS sequence"/>
</dbReference>
<dbReference type="RefSeq" id="WP_343792842.1">
    <property type="nucleotide sequence ID" value="NZ_BAAAEU010000024.1"/>
</dbReference>
<name>A0ABP3U341_9GAMM</name>